<protein>
    <submittedName>
        <fullName evidence="2">Uncharacterized protein</fullName>
    </submittedName>
</protein>
<feature type="compositionally biased region" description="Basic and acidic residues" evidence="1">
    <location>
        <begin position="134"/>
        <end position="148"/>
    </location>
</feature>
<dbReference type="AlphaFoldDB" id="A0AAN9F779"/>
<evidence type="ECO:0000256" key="1">
    <source>
        <dbReference type="SAM" id="MobiDB-lite"/>
    </source>
</evidence>
<feature type="compositionally biased region" description="Basic and acidic residues" evidence="1">
    <location>
        <begin position="42"/>
        <end position="55"/>
    </location>
</feature>
<evidence type="ECO:0000313" key="3">
    <source>
        <dbReference type="Proteomes" id="UP001372338"/>
    </source>
</evidence>
<keyword evidence="3" id="KW-1185">Reference proteome</keyword>
<feature type="region of interest" description="Disordered" evidence="1">
    <location>
        <begin position="15"/>
        <end position="35"/>
    </location>
</feature>
<organism evidence="2 3">
    <name type="scientific">Crotalaria pallida</name>
    <name type="common">Smooth rattlebox</name>
    <name type="synonym">Crotalaria striata</name>
    <dbReference type="NCBI Taxonomy" id="3830"/>
    <lineage>
        <taxon>Eukaryota</taxon>
        <taxon>Viridiplantae</taxon>
        <taxon>Streptophyta</taxon>
        <taxon>Embryophyta</taxon>
        <taxon>Tracheophyta</taxon>
        <taxon>Spermatophyta</taxon>
        <taxon>Magnoliopsida</taxon>
        <taxon>eudicotyledons</taxon>
        <taxon>Gunneridae</taxon>
        <taxon>Pentapetalae</taxon>
        <taxon>rosids</taxon>
        <taxon>fabids</taxon>
        <taxon>Fabales</taxon>
        <taxon>Fabaceae</taxon>
        <taxon>Papilionoideae</taxon>
        <taxon>50 kb inversion clade</taxon>
        <taxon>genistoids sensu lato</taxon>
        <taxon>core genistoids</taxon>
        <taxon>Crotalarieae</taxon>
        <taxon>Crotalaria</taxon>
    </lineage>
</organism>
<comment type="caution">
    <text evidence="2">The sequence shown here is derived from an EMBL/GenBank/DDBJ whole genome shotgun (WGS) entry which is preliminary data.</text>
</comment>
<evidence type="ECO:0000313" key="2">
    <source>
        <dbReference type="EMBL" id="KAK7266448.1"/>
    </source>
</evidence>
<feature type="region of interest" description="Disordered" evidence="1">
    <location>
        <begin position="77"/>
        <end position="148"/>
    </location>
</feature>
<dbReference type="EMBL" id="JAYWIO010000004">
    <property type="protein sequence ID" value="KAK7266448.1"/>
    <property type="molecule type" value="Genomic_DNA"/>
</dbReference>
<proteinExistence type="predicted"/>
<feature type="region of interest" description="Disordered" evidence="1">
    <location>
        <begin position="42"/>
        <end position="61"/>
    </location>
</feature>
<name>A0AAN9F779_CROPI</name>
<accession>A0AAN9F779</accession>
<gene>
    <name evidence="2" type="ORF">RIF29_19092</name>
</gene>
<reference evidence="2 3" key="1">
    <citation type="submission" date="2024-01" db="EMBL/GenBank/DDBJ databases">
        <title>The genomes of 5 underutilized Papilionoideae crops provide insights into root nodulation and disease resistanc.</title>
        <authorList>
            <person name="Yuan L."/>
        </authorList>
    </citation>
    <scope>NUCLEOTIDE SEQUENCE [LARGE SCALE GENOMIC DNA]</scope>
    <source>
        <strain evidence="2">ZHUSHIDOU_FW_LH</strain>
        <tissue evidence="2">Leaf</tissue>
    </source>
</reference>
<sequence>MTSTKETVAISEMEYSHENANGSEAAMVKSHPGKEGVIMESTNKETNDDSNHEGKMSIQSSHFGPWMLVQRTPKIKGRISRKEHSQSQQAKIKGSRFEILSTDNDEKMPNIEDSSIVVHTQEDRSNGKQSNSEDQNRDIVLEQNRDTNQIQKEKETEILHAMKIIQKQGRGSIDHYITHVATPSNEVINTLHYRNAQQHMTFVSSKPPDIHGSSIVQGSSMEIDNDKEEVSRQRYV</sequence>
<dbReference type="Proteomes" id="UP001372338">
    <property type="component" value="Unassembled WGS sequence"/>
</dbReference>